<evidence type="ECO:0000313" key="5">
    <source>
        <dbReference type="Proteomes" id="UP000778523"/>
    </source>
</evidence>
<dbReference type="Gene3D" id="1.10.530.10">
    <property type="match status" value="1"/>
</dbReference>
<dbReference type="RefSeq" id="WP_170021935.1">
    <property type="nucleotide sequence ID" value="NZ_JABCSC020000002.1"/>
</dbReference>
<evidence type="ECO:0000256" key="2">
    <source>
        <dbReference type="SAM" id="Phobius"/>
    </source>
</evidence>
<keyword evidence="2" id="KW-1133">Transmembrane helix</keyword>
<name>A0ABX2II43_9RHOO</name>
<comment type="caution">
    <text evidence="4">The sequence shown here is derived from an EMBL/GenBank/DDBJ whole genome shotgun (WGS) entry which is preliminary data.</text>
</comment>
<comment type="similarity">
    <text evidence="1">Belongs to the transglycosylase Slt family.</text>
</comment>
<keyword evidence="2" id="KW-0472">Membrane</keyword>
<dbReference type="InterPro" id="IPR008258">
    <property type="entry name" value="Transglycosylase_SLT_dom_1"/>
</dbReference>
<dbReference type="PANTHER" id="PTHR37423">
    <property type="entry name" value="SOLUBLE LYTIC MUREIN TRANSGLYCOSYLASE-RELATED"/>
    <property type="match status" value="1"/>
</dbReference>
<reference evidence="4 5" key="1">
    <citation type="submission" date="2020-06" db="EMBL/GenBank/DDBJ databases">
        <title>Draft genome of Uliginosibacterium sp. IMCC34675.</title>
        <authorList>
            <person name="Song J."/>
        </authorList>
    </citation>
    <scope>NUCLEOTIDE SEQUENCE [LARGE SCALE GENOMIC DNA]</scope>
    <source>
        <strain evidence="4 5">IMCC34675</strain>
    </source>
</reference>
<dbReference type="Proteomes" id="UP000778523">
    <property type="component" value="Unassembled WGS sequence"/>
</dbReference>
<evidence type="ECO:0000256" key="1">
    <source>
        <dbReference type="ARBA" id="ARBA00007734"/>
    </source>
</evidence>
<sequence>MTPLVRLTRFAQHLLTFFLHFAHGGFVMAGVIVMAGMTYQLGRFGVDGLNPREMFGYGQQMVETTEVAMVDAVYEEAVAEHSRGMSAGHARVAAAIAKRHRVSPLVVETLVKAAQREGQANGVDPLLILAVITVESGFNPFAESNFGAQGLMQIIPRFHVEKITAEKGSVALFDPVENIRVGTLILREYIRSTGSVDAALQLYGGASADPEMAYSSRVMQEFERLRGFVAAPATRTAARSATDKAS</sequence>
<gene>
    <name evidence="4" type="ORF">HJ583_011020</name>
</gene>
<organism evidence="4 5">
    <name type="scientific">Uliginosibacterium aquaticum</name>
    <dbReference type="NCBI Taxonomy" id="2731212"/>
    <lineage>
        <taxon>Bacteria</taxon>
        <taxon>Pseudomonadati</taxon>
        <taxon>Pseudomonadota</taxon>
        <taxon>Betaproteobacteria</taxon>
        <taxon>Rhodocyclales</taxon>
        <taxon>Zoogloeaceae</taxon>
        <taxon>Uliginosibacterium</taxon>
    </lineage>
</organism>
<feature type="domain" description="Transglycosylase SLT" evidence="3">
    <location>
        <begin position="114"/>
        <end position="201"/>
    </location>
</feature>
<proteinExistence type="inferred from homology"/>
<dbReference type="Pfam" id="PF01464">
    <property type="entry name" value="SLT"/>
    <property type="match status" value="1"/>
</dbReference>
<keyword evidence="2" id="KW-0812">Transmembrane</keyword>
<evidence type="ECO:0000259" key="3">
    <source>
        <dbReference type="Pfam" id="PF01464"/>
    </source>
</evidence>
<dbReference type="PANTHER" id="PTHR37423:SF2">
    <property type="entry name" value="MEMBRANE-BOUND LYTIC MUREIN TRANSGLYCOSYLASE C"/>
    <property type="match status" value="1"/>
</dbReference>
<dbReference type="EMBL" id="JABCSC020000002">
    <property type="protein sequence ID" value="NSL55558.1"/>
    <property type="molecule type" value="Genomic_DNA"/>
</dbReference>
<evidence type="ECO:0000313" key="4">
    <source>
        <dbReference type="EMBL" id="NSL55558.1"/>
    </source>
</evidence>
<dbReference type="SUPFAM" id="SSF53955">
    <property type="entry name" value="Lysozyme-like"/>
    <property type="match status" value="1"/>
</dbReference>
<feature type="transmembrane region" description="Helical" evidence="2">
    <location>
        <begin position="14"/>
        <end position="35"/>
    </location>
</feature>
<dbReference type="InterPro" id="IPR023346">
    <property type="entry name" value="Lysozyme-like_dom_sf"/>
</dbReference>
<protein>
    <submittedName>
        <fullName evidence="4">Transglycosylase SLT domain-containing protein</fullName>
    </submittedName>
</protein>
<accession>A0ABX2II43</accession>
<keyword evidence="5" id="KW-1185">Reference proteome</keyword>